<dbReference type="Proteomes" id="UP000182375">
    <property type="component" value="Unassembled WGS sequence"/>
</dbReference>
<dbReference type="GeneID" id="95513260"/>
<feature type="transmembrane region" description="Helical" evidence="6">
    <location>
        <begin position="45"/>
        <end position="63"/>
    </location>
</feature>
<name>A0A1H4YT67_9ACTN</name>
<keyword evidence="5 6" id="KW-0472">Membrane</keyword>
<feature type="transmembrane region" description="Helical" evidence="6">
    <location>
        <begin position="242"/>
        <end position="260"/>
    </location>
</feature>
<dbReference type="RefSeq" id="WP_074992800.1">
    <property type="nucleotide sequence ID" value="NZ_FNTD01000004.1"/>
</dbReference>
<feature type="transmembrane region" description="Helical" evidence="6">
    <location>
        <begin position="202"/>
        <end position="222"/>
    </location>
</feature>
<evidence type="ECO:0000256" key="2">
    <source>
        <dbReference type="ARBA" id="ARBA00022475"/>
    </source>
</evidence>
<keyword evidence="4 6" id="KW-1133">Transmembrane helix</keyword>
<proteinExistence type="predicted"/>
<comment type="subcellular location">
    <subcellularLocation>
        <location evidence="1">Cell membrane</location>
        <topology evidence="1">Multi-pass membrane protein</topology>
    </subcellularLocation>
</comment>
<evidence type="ECO:0000256" key="6">
    <source>
        <dbReference type="SAM" id="Phobius"/>
    </source>
</evidence>
<dbReference type="Gene3D" id="1.20.1250.20">
    <property type="entry name" value="MFS general substrate transporter like domains"/>
    <property type="match status" value="1"/>
</dbReference>
<dbReference type="PANTHER" id="PTHR23513:SF6">
    <property type="entry name" value="MAJOR FACILITATOR SUPERFAMILY ASSOCIATED DOMAIN-CONTAINING PROTEIN"/>
    <property type="match status" value="1"/>
</dbReference>
<sequence>MSARSGACPAGLVRLLLALSASEFGDKLVQVAYALIAVRTGSTTFLAAVLAAQTVPVLVLTPLVSSRGWLRSRTAWRAGLIGQVAAFAVAAATAGDRTVVLAGVLVAASCEALTMPFSRSLLHALSDGRQAELAKWWAVSKAGAGALGMVLAGVVVGFSGPGPAFALDALTFLLVLAVAWSPRIPEDGAPAHRSATAGFRRLLSPGAFGALGLVCVSTMLLTTSLEGVSGPFMLARTPGYDANGLGVVLACWAVASMVTAAATPRRLTGVRLLLPLANVLVALALGLPSLGLPFWTAAATFALGGIGNGVFNLLLTRVIWSGIPAEAQPHAWAAFNWILNASLFLSFTTGFFVPARHAPALLAGVSAVCLLAGCLHLSLLARAPGSARVTA</sequence>
<feature type="transmembrane region" description="Helical" evidence="6">
    <location>
        <begin position="301"/>
        <end position="320"/>
    </location>
</feature>
<feature type="transmembrane region" description="Helical" evidence="6">
    <location>
        <begin position="138"/>
        <end position="158"/>
    </location>
</feature>
<evidence type="ECO:0000256" key="1">
    <source>
        <dbReference type="ARBA" id="ARBA00004651"/>
    </source>
</evidence>
<evidence type="ECO:0000256" key="5">
    <source>
        <dbReference type="ARBA" id="ARBA00023136"/>
    </source>
</evidence>
<dbReference type="SUPFAM" id="SSF103473">
    <property type="entry name" value="MFS general substrate transporter"/>
    <property type="match status" value="1"/>
</dbReference>
<dbReference type="AlphaFoldDB" id="A0A1H4YT67"/>
<feature type="transmembrane region" description="Helical" evidence="6">
    <location>
        <begin position="164"/>
        <end position="181"/>
    </location>
</feature>
<keyword evidence="3 6" id="KW-0812">Transmembrane</keyword>
<feature type="transmembrane region" description="Helical" evidence="6">
    <location>
        <begin position="332"/>
        <end position="353"/>
    </location>
</feature>
<protein>
    <recommendedName>
        <fullName evidence="9">MFS transporter</fullName>
    </recommendedName>
</protein>
<dbReference type="STRING" id="67331.SAMN04490357_4147"/>
<dbReference type="InterPro" id="IPR036259">
    <property type="entry name" value="MFS_trans_sf"/>
</dbReference>
<dbReference type="EMBL" id="FNTD01000004">
    <property type="protein sequence ID" value="SED21172.1"/>
    <property type="molecule type" value="Genomic_DNA"/>
</dbReference>
<evidence type="ECO:0000313" key="8">
    <source>
        <dbReference type="Proteomes" id="UP000182375"/>
    </source>
</evidence>
<feature type="transmembrane region" description="Helical" evidence="6">
    <location>
        <begin position="272"/>
        <end position="295"/>
    </location>
</feature>
<evidence type="ECO:0000313" key="7">
    <source>
        <dbReference type="EMBL" id="SED21172.1"/>
    </source>
</evidence>
<dbReference type="GO" id="GO:0005886">
    <property type="term" value="C:plasma membrane"/>
    <property type="evidence" value="ECO:0007669"/>
    <property type="project" value="UniProtKB-SubCell"/>
</dbReference>
<evidence type="ECO:0000256" key="4">
    <source>
        <dbReference type="ARBA" id="ARBA00022989"/>
    </source>
</evidence>
<reference evidence="7 8" key="1">
    <citation type="submission" date="2016-10" db="EMBL/GenBank/DDBJ databases">
        <authorList>
            <person name="de Groot N.N."/>
        </authorList>
    </citation>
    <scope>NUCLEOTIDE SEQUENCE [LARGE SCALE GENOMIC DNA]</scope>
    <source>
        <strain evidence="7 8">DSM 40306</strain>
    </source>
</reference>
<feature type="transmembrane region" description="Helical" evidence="6">
    <location>
        <begin position="359"/>
        <end position="381"/>
    </location>
</feature>
<evidence type="ECO:0000256" key="3">
    <source>
        <dbReference type="ARBA" id="ARBA00022692"/>
    </source>
</evidence>
<gene>
    <name evidence="7" type="ORF">SAMN04490357_4147</name>
</gene>
<organism evidence="7 8">
    <name type="scientific">Streptomyces misionensis</name>
    <dbReference type="NCBI Taxonomy" id="67331"/>
    <lineage>
        <taxon>Bacteria</taxon>
        <taxon>Bacillati</taxon>
        <taxon>Actinomycetota</taxon>
        <taxon>Actinomycetes</taxon>
        <taxon>Kitasatosporales</taxon>
        <taxon>Streptomycetaceae</taxon>
        <taxon>Streptomyces</taxon>
    </lineage>
</organism>
<keyword evidence="2" id="KW-1003">Cell membrane</keyword>
<evidence type="ECO:0008006" key="9">
    <source>
        <dbReference type="Google" id="ProtNLM"/>
    </source>
</evidence>
<dbReference type="PANTHER" id="PTHR23513">
    <property type="entry name" value="INTEGRAL MEMBRANE EFFLUX PROTEIN-RELATED"/>
    <property type="match status" value="1"/>
</dbReference>
<accession>A0A1H4YT67</accession>